<reference evidence="9" key="1">
    <citation type="submission" date="2025-08" db="UniProtKB">
        <authorList>
            <consortium name="RefSeq"/>
        </authorList>
    </citation>
    <scope>IDENTIFICATION</scope>
</reference>
<sequence length="332" mass="36814">MANYNDSHFDNIEMQPAVGYRSASDRHNSQPGRISSQTTPRIHIQAEEDPTRLQPRRDGNIADLNSLSHSVRSDKSLLSADHPSKSNSSLNKVHSLSSEDLMKLERFETLRVSFIDRKKGVEYDANGDILPPSSADDTDNNHGDYYPEDYPDNYPDNYPEDQYQTSPDGYASPTEGRGRDSYGNYNYSSDHPPAYPTSYSQGEAPGGHADYQTNGSGYAYGSRLEWQGGTFNPSPADPTFSTGQNTGPKIPNYIHCSIVVAFLFFFPVAVIATMYAVKAFKMKNAGRHAEAKALAKRALHLNILAVVLGVIGYGVTGFMIWYNVKRIEKYTG</sequence>
<comment type="subcellular location">
    <subcellularLocation>
        <location evidence="1">Membrane</location>
    </subcellularLocation>
</comment>
<keyword evidence="8" id="KW-1185">Reference proteome</keyword>
<protein>
    <submittedName>
        <fullName evidence="9">Uncharacterized protein LOC106072464</fullName>
    </submittedName>
</protein>
<comment type="similarity">
    <text evidence="2">Belongs to the CD225/Dispanin family.</text>
</comment>
<evidence type="ECO:0000256" key="5">
    <source>
        <dbReference type="ARBA" id="ARBA00023136"/>
    </source>
</evidence>
<accession>A0A9U8EHV1</accession>
<feature type="region of interest" description="Disordered" evidence="6">
    <location>
        <begin position="20"/>
        <end position="95"/>
    </location>
</feature>
<feature type="region of interest" description="Disordered" evidence="6">
    <location>
        <begin position="123"/>
        <end position="210"/>
    </location>
</feature>
<feature type="transmembrane region" description="Helical" evidence="7">
    <location>
        <begin position="258"/>
        <end position="277"/>
    </location>
</feature>
<dbReference type="GeneID" id="106072464"/>
<dbReference type="PANTHER" id="PTHR14948">
    <property type="entry name" value="NG5"/>
    <property type="match status" value="1"/>
</dbReference>
<feature type="compositionally biased region" description="Basic and acidic residues" evidence="6">
    <location>
        <begin position="44"/>
        <end position="60"/>
    </location>
</feature>
<evidence type="ECO:0000256" key="2">
    <source>
        <dbReference type="ARBA" id="ARBA00006843"/>
    </source>
</evidence>
<dbReference type="OrthoDB" id="6137116at2759"/>
<keyword evidence="5 7" id="KW-0472">Membrane</keyword>
<keyword evidence="4 7" id="KW-1133">Transmembrane helix</keyword>
<dbReference type="Pfam" id="PF04505">
    <property type="entry name" value="CD225"/>
    <property type="match status" value="1"/>
</dbReference>
<evidence type="ECO:0000256" key="1">
    <source>
        <dbReference type="ARBA" id="ARBA00004370"/>
    </source>
</evidence>
<feature type="compositionally biased region" description="Polar residues" evidence="6">
    <location>
        <begin position="85"/>
        <end position="95"/>
    </location>
</feature>
<evidence type="ECO:0000256" key="7">
    <source>
        <dbReference type="SAM" id="Phobius"/>
    </source>
</evidence>
<feature type="compositionally biased region" description="Low complexity" evidence="6">
    <location>
        <begin position="152"/>
        <end position="161"/>
    </location>
</feature>
<gene>
    <name evidence="9" type="primary">LOC106072464</name>
</gene>
<evidence type="ECO:0000256" key="6">
    <source>
        <dbReference type="SAM" id="MobiDB-lite"/>
    </source>
</evidence>
<evidence type="ECO:0000256" key="3">
    <source>
        <dbReference type="ARBA" id="ARBA00022692"/>
    </source>
</evidence>
<dbReference type="AlphaFoldDB" id="A0A9U8EHV1"/>
<dbReference type="InterPro" id="IPR051423">
    <property type="entry name" value="CD225/Dispanin"/>
</dbReference>
<name>A0A9U8EHV1_BIOGL</name>
<evidence type="ECO:0000313" key="9">
    <source>
        <dbReference type="RefSeq" id="XP_013088295.2"/>
    </source>
</evidence>
<dbReference type="Proteomes" id="UP001165740">
    <property type="component" value="Chromosome 7"/>
</dbReference>
<organism evidence="8 9">
    <name type="scientific">Biomphalaria glabrata</name>
    <name type="common">Bloodfluke planorb</name>
    <name type="synonym">Freshwater snail</name>
    <dbReference type="NCBI Taxonomy" id="6526"/>
    <lineage>
        <taxon>Eukaryota</taxon>
        <taxon>Metazoa</taxon>
        <taxon>Spiralia</taxon>
        <taxon>Lophotrochozoa</taxon>
        <taxon>Mollusca</taxon>
        <taxon>Gastropoda</taxon>
        <taxon>Heterobranchia</taxon>
        <taxon>Euthyneura</taxon>
        <taxon>Panpulmonata</taxon>
        <taxon>Hygrophila</taxon>
        <taxon>Lymnaeoidea</taxon>
        <taxon>Planorbidae</taxon>
        <taxon>Biomphalaria</taxon>
    </lineage>
</organism>
<evidence type="ECO:0000256" key="4">
    <source>
        <dbReference type="ARBA" id="ARBA00022989"/>
    </source>
</evidence>
<dbReference type="InterPro" id="IPR007593">
    <property type="entry name" value="CD225/Dispanin_fam"/>
</dbReference>
<dbReference type="RefSeq" id="XP_013088295.2">
    <property type="nucleotide sequence ID" value="XM_013232841.2"/>
</dbReference>
<dbReference type="GO" id="GO:0016020">
    <property type="term" value="C:membrane"/>
    <property type="evidence" value="ECO:0007669"/>
    <property type="project" value="UniProtKB-SubCell"/>
</dbReference>
<dbReference type="KEGG" id="bgt:106072464"/>
<evidence type="ECO:0000313" key="8">
    <source>
        <dbReference type="Proteomes" id="UP001165740"/>
    </source>
</evidence>
<dbReference type="PANTHER" id="PTHR14948:SF40">
    <property type="match status" value="1"/>
</dbReference>
<feature type="compositionally biased region" description="Polar residues" evidence="6">
    <location>
        <begin position="29"/>
        <end position="40"/>
    </location>
</feature>
<proteinExistence type="inferred from homology"/>
<feature type="transmembrane region" description="Helical" evidence="7">
    <location>
        <begin position="298"/>
        <end position="322"/>
    </location>
</feature>
<keyword evidence="3 7" id="KW-0812">Transmembrane</keyword>